<dbReference type="EMBL" id="LK023379">
    <property type="protein sequence ID" value="CDS13558.1"/>
    <property type="molecule type" value="Genomic_DNA"/>
</dbReference>
<name>A0A077X2U2_9FUNG</name>
<dbReference type="InterPro" id="IPR052815">
    <property type="entry name" value="PDCD2-like_regulator"/>
</dbReference>
<dbReference type="PANTHER" id="PTHR46421">
    <property type="entry name" value="PROGRAMMED CELL DEATH PROTEIN 2-LIKE"/>
    <property type="match status" value="1"/>
</dbReference>
<proteinExistence type="predicted"/>
<dbReference type="PANTHER" id="PTHR46421:SF1">
    <property type="entry name" value="PROGRAMMED CELL DEATH PROTEIN 2-LIKE"/>
    <property type="match status" value="1"/>
</dbReference>
<dbReference type="GO" id="GO:0005737">
    <property type="term" value="C:cytoplasm"/>
    <property type="evidence" value="ECO:0007669"/>
    <property type="project" value="InterPro"/>
</dbReference>
<accession>A0A077X2U2</accession>
<reference evidence="3" key="1">
    <citation type="journal article" date="2014" name="Genome Announc.">
        <title>De novo whole-genome sequence and genome annotation of Lichtheimia ramosa.</title>
        <authorList>
            <person name="Linde J."/>
            <person name="Schwartze V."/>
            <person name="Binder U."/>
            <person name="Lass-Florl C."/>
            <person name="Voigt K."/>
            <person name="Horn F."/>
        </authorList>
    </citation>
    <scope>NUCLEOTIDE SEQUENCE</scope>
    <source>
        <strain evidence="3">JMRC FSU:6197</strain>
    </source>
</reference>
<gene>
    <name evidence="3" type="ORF">LRAMOSA05734</name>
</gene>
<dbReference type="InterPro" id="IPR007320">
    <property type="entry name" value="PDCD2_C"/>
</dbReference>
<feature type="domain" description="Programmed cell death protein 2 C-terminal" evidence="2">
    <location>
        <begin position="280"/>
        <end position="401"/>
    </location>
</feature>
<protein>
    <recommendedName>
        <fullName evidence="2">Programmed cell death protein 2 C-terminal domain-containing protein</fullName>
    </recommendedName>
</protein>
<feature type="region of interest" description="Disordered" evidence="1">
    <location>
        <begin position="126"/>
        <end position="149"/>
    </location>
</feature>
<organism evidence="3">
    <name type="scientific">Lichtheimia ramosa</name>
    <dbReference type="NCBI Taxonomy" id="688394"/>
    <lineage>
        <taxon>Eukaryota</taxon>
        <taxon>Fungi</taxon>
        <taxon>Fungi incertae sedis</taxon>
        <taxon>Mucoromycota</taxon>
        <taxon>Mucoromycotina</taxon>
        <taxon>Mucoromycetes</taxon>
        <taxon>Mucorales</taxon>
        <taxon>Lichtheimiaceae</taxon>
        <taxon>Lichtheimia</taxon>
    </lineage>
</organism>
<sequence>MGNPRKKTPKHKDPVLLGLPDGSIDASEDVDAYITKIGGVPVWLDSEKLPSPKVLECGNCRRPMYLIFQGYVPLPDSPYHRVIYVWGCNQRLCMRKEGRQVPNTQFIFKVLRSHLVDPEYLEAQRKKEEEKKKKEQRKKQQQASPFGAPAGFQLGDLWGASPSSMNQTTTPFTTSFASIASKAPSSSNNTNHDLTDAMSKMKLDDDTTTQHVIPPESIVSFPAENLWITEEDLNNMASFGIDMSRYQEYVDMQNALLENAADEEWSGETYEKQTLPKGVDKQFRKFMERVECEPSQCVRYEWAGVPLLYHQLQQPLSSLAGRCNYCGSPRVFEMQLMPNVLSLLPVAEYASSNTSSTAGDALKAWDVGMEFGTVMVFVCEKDCHPGDVESPSHVQEHVVVQYEKD</sequence>
<dbReference type="AlphaFoldDB" id="A0A077X2U2"/>
<evidence type="ECO:0000313" key="3">
    <source>
        <dbReference type="EMBL" id="CDS13558.1"/>
    </source>
</evidence>
<dbReference type="Pfam" id="PF04194">
    <property type="entry name" value="PDCD2_C"/>
    <property type="match status" value="1"/>
</dbReference>
<evidence type="ECO:0000259" key="2">
    <source>
        <dbReference type="Pfam" id="PF04194"/>
    </source>
</evidence>
<evidence type="ECO:0000256" key="1">
    <source>
        <dbReference type="SAM" id="MobiDB-lite"/>
    </source>
</evidence>
<dbReference type="OrthoDB" id="443682at2759"/>